<evidence type="ECO:0000259" key="2">
    <source>
        <dbReference type="PROSITE" id="PS50043"/>
    </source>
</evidence>
<dbReference type="SMART" id="SM00421">
    <property type="entry name" value="HTH_LUXR"/>
    <property type="match status" value="1"/>
</dbReference>
<dbReference type="Gene3D" id="1.10.10.10">
    <property type="entry name" value="Winged helix-like DNA-binding domain superfamily/Winged helix DNA-binding domain"/>
    <property type="match status" value="1"/>
</dbReference>
<dbReference type="PROSITE" id="PS50043">
    <property type="entry name" value="HTH_LUXR_2"/>
    <property type="match status" value="1"/>
</dbReference>
<gene>
    <name evidence="3" type="ORF">ACFQ1S_03945</name>
</gene>
<evidence type="ECO:0000313" key="3">
    <source>
        <dbReference type="EMBL" id="MFD1044809.1"/>
    </source>
</evidence>
<dbReference type="PANTHER" id="PTHR43214">
    <property type="entry name" value="TWO-COMPONENT RESPONSE REGULATOR"/>
    <property type="match status" value="1"/>
</dbReference>
<accession>A0ABW3M5D9</accession>
<dbReference type="SUPFAM" id="SSF48452">
    <property type="entry name" value="TPR-like"/>
    <property type="match status" value="1"/>
</dbReference>
<dbReference type="InterPro" id="IPR016032">
    <property type="entry name" value="Sig_transdc_resp-reg_C-effctor"/>
</dbReference>
<keyword evidence="1" id="KW-0238">DNA-binding</keyword>
<proteinExistence type="predicted"/>
<dbReference type="InterPro" id="IPR036388">
    <property type="entry name" value="WH-like_DNA-bd_sf"/>
</dbReference>
<dbReference type="Proteomes" id="UP001597045">
    <property type="component" value="Unassembled WGS sequence"/>
</dbReference>
<dbReference type="InterPro" id="IPR039420">
    <property type="entry name" value="WalR-like"/>
</dbReference>
<dbReference type="SUPFAM" id="SSF46894">
    <property type="entry name" value="C-terminal effector domain of the bipartite response regulators"/>
    <property type="match status" value="1"/>
</dbReference>
<dbReference type="InterPro" id="IPR000792">
    <property type="entry name" value="Tscrpt_reg_LuxR_C"/>
</dbReference>
<evidence type="ECO:0000256" key="1">
    <source>
        <dbReference type="ARBA" id="ARBA00023125"/>
    </source>
</evidence>
<comment type="caution">
    <text evidence="3">The sequence shown here is derived from an EMBL/GenBank/DDBJ whole genome shotgun (WGS) entry which is preliminary data.</text>
</comment>
<dbReference type="Gene3D" id="1.25.40.10">
    <property type="entry name" value="Tetratricopeptide repeat domain"/>
    <property type="match status" value="1"/>
</dbReference>
<protein>
    <submittedName>
        <fullName evidence="3">LuxR C-terminal-related transcriptional regulator</fullName>
    </submittedName>
</protein>
<sequence>YLARATHAVARIPVPFFGLLPSQAGQAGAGDPVEWLTAERLTISTLLATANQLGLHDHAWRIPAVYAPYFDLRGAHEDWGRSHGIALEGARQAGDLHGEAIVQRNIGQLNLYVDRYAEAESALHESLRLFAEAGKRALSDGASESSVMLLDRANSLLQGEEATESKVEVVQLLLYALAEAGQIERARSLMDAVDEQAGASFDSLQRARLHTRLARVYLTAGLSAEGMQQVDLARSVLGPDAGAEHTAPVDVVAAHLTALAGGHNRMEKAESLARRAIAGAEPAGLAEVLCDAWQLVGSLARERSLDESNACYERMRALAEEHRLPIMRVLSLVVLAGNRWMAGGERDDMERTLHEAQRTGAVTVGYMIHGNLAIDAALRGDFARAMHTIEQNKPELIRLGLRAQVQYLLMVKATVAAHQGKRAEMDRALAEFAEWESEYSQEVPLTIGFARTFCALLEENRGLAREELLRMLVLTENVPTAYQLAGRHGLHLFLSVLDGDAGWAEYEQTAARVPSTMRWNRQFVRLAEAVLLGRDGHAEAAAAAVAAAQDDAAIYPVADSLGLRLVSEAAIADGWGEPVTWLRKAEEYFHQAAIAPVASACRSLLRHAGASVRQRRAGTDEVPDGLRAIGVTVREHEVLQLLVDRLTNKAIANRLHISPRTVEKHVASLILKAEVADRMELSDFAASAYGVKQ</sequence>
<evidence type="ECO:0000313" key="4">
    <source>
        <dbReference type="Proteomes" id="UP001597045"/>
    </source>
</evidence>
<name>A0ABW3M5D9_9PSEU</name>
<dbReference type="EMBL" id="JBHTIS010000130">
    <property type="protein sequence ID" value="MFD1044809.1"/>
    <property type="molecule type" value="Genomic_DNA"/>
</dbReference>
<organism evidence="3 4">
    <name type="scientific">Kibdelosporangium lantanae</name>
    <dbReference type="NCBI Taxonomy" id="1497396"/>
    <lineage>
        <taxon>Bacteria</taxon>
        <taxon>Bacillati</taxon>
        <taxon>Actinomycetota</taxon>
        <taxon>Actinomycetes</taxon>
        <taxon>Pseudonocardiales</taxon>
        <taxon>Pseudonocardiaceae</taxon>
        <taxon>Kibdelosporangium</taxon>
    </lineage>
</organism>
<keyword evidence="4" id="KW-1185">Reference proteome</keyword>
<feature type="non-terminal residue" evidence="3">
    <location>
        <position position="1"/>
    </location>
</feature>
<dbReference type="CDD" id="cd06170">
    <property type="entry name" value="LuxR_C_like"/>
    <property type="match status" value="1"/>
</dbReference>
<feature type="domain" description="HTH luxR-type" evidence="2">
    <location>
        <begin position="624"/>
        <end position="689"/>
    </location>
</feature>
<dbReference type="InterPro" id="IPR011990">
    <property type="entry name" value="TPR-like_helical_dom_sf"/>
</dbReference>
<dbReference type="PRINTS" id="PR00038">
    <property type="entry name" value="HTHLUXR"/>
</dbReference>
<reference evidence="4" key="1">
    <citation type="journal article" date="2019" name="Int. J. Syst. Evol. Microbiol.">
        <title>The Global Catalogue of Microorganisms (GCM) 10K type strain sequencing project: providing services to taxonomists for standard genome sequencing and annotation.</title>
        <authorList>
            <consortium name="The Broad Institute Genomics Platform"/>
            <consortium name="The Broad Institute Genome Sequencing Center for Infectious Disease"/>
            <person name="Wu L."/>
            <person name="Ma J."/>
        </authorList>
    </citation>
    <scope>NUCLEOTIDE SEQUENCE [LARGE SCALE GENOMIC DNA]</scope>
    <source>
        <strain evidence="4">JCM 31486</strain>
    </source>
</reference>
<dbReference type="Pfam" id="PF00196">
    <property type="entry name" value="GerE"/>
    <property type="match status" value="1"/>
</dbReference>